<evidence type="ECO:0000313" key="10">
    <source>
        <dbReference type="EnsemblPlants" id="KRH43756"/>
    </source>
</evidence>
<dbReference type="PANTHER" id="PTHR10209:SF672">
    <property type="entry name" value="2-OXOGLUTARATE-DEPENDENT DIOXYGENASE"/>
    <property type="match status" value="1"/>
</dbReference>
<evidence type="ECO:0000256" key="5">
    <source>
        <dbReference type="ARBA" id="ARBA00023004"/>
    </source>
</evidence>
<dbReference type="Pfam" id="PF03171">
    <property type="entry name" value="2OG-FeII_Oxy"/>
    <property type="match status" value="1"/>
</dbReference>
<protein>
    <recommendedName>
        <fullName evidence="8">Fe2OG dioxygenase domain-containing protein</fullName>
    </recommendedName>
</protein>
<gene>
    <name evidence="10" type="primary">LOC100809768</name>
    <name evidence="9" type="ORF">GLYMA_08G169900</name>
</gene>
<dbReference type="OMA" id="VTCTHEL"/>
<dbReference type="SMR" id="K7L778"/>
<accession>K7L778</accession>
<sequence>MFYCERTNDSEGSTSEPNSKFSIPTIDLTGIRDDPVLRDGACEKWRFFQVIKREIPSDVLDEMIKGSGRFHQQDVKVRKEYYTCDPNRKVAYVSNYSLYHDPAANWRDTLGCVMAPHPPEAEELPAICRDIVVEYSKRVKAFASTLFELLSEALGLNRFHLEKIGCAEWFLLLCHYYPACPEPELTMGNRKHTDNDFITILLQDQIGGLQVLHDNQWVDVTSIHGALVINIGDLLQLLTNDKFISVKHGLLANHPGPRISVASLFRTDGDDSLVYGPIKELLSKENLPLYRDVSLKEYLTYYYAKGIGTSGLSHFKL</sequence>
<feature type="region of interest" description="Disordered" evidence="7">
    <location>
        <begin position="1"/>
        <end position="20"/>
    </location>
</feature>
<keyword evidence="11" id="KW-1185">Reference proteome</keyword>
<keyword evidence="3 6" id="KW-0479">Metal-binding</keyword>
<dbReference type="PaxDb" id="3847-GLYMA08G18090.2"/>
<evidence type="ECO:0000256" key="2">
    <source>
        <dbReference type="ARBA" id="ARBA00008056"/>
    </source>
</evidence>
<comment type="similarity">
    <text evidence="2 6">Belongs to the iron/ascorbate-dependent oxidoreductase family.</text>
</comment>
<dbReference type="Pfam" id="PF14226">
    <property type="entry name" value="DIOX_N"/>
    <property type="match status" value="1"/>
</dbReference>
<dbReference type="InterPro" id="IPR027443">
    <property type="entry name" value="IPNS-like_sf"/>
</dbReference>
<evidence type="ECO:0000256" key="1">
    <source>
        <dbReference type="ARBA" id="ARBA00001962"/>
    </source>
</evidence>
<feature type="domain" description="Fe2OG dioxygenase" evidence="8">
    <location>
        <begin position="168"/>
        <end position="269"/>
    </location>
</feature>
<keyword evidence="5 6" id="KW-0408">Iron</keyword>
<dbReference type="OrthoDB" id="288590at2759"/>
<dbReference type="AlphaFoldDB" id="K7L778"/>
<dbReference type="InterPro" id="IPR044861">
    <property type="entry name" value="IPNS-like_FE2OG_OXY"/>
</dbReference>
<evidence type="ECO:0000313" key="9">
    <source>
        <dbReference type="EMBL" id="KRH43756.1"/>
    </source>
</evidence>
<dbReference type="eggNOG" id="KOG0143">
    <property type="taxonomic scope" value="Eukaryota"/>
</dbReference>
<keyword evidence="4 6" id="KW-0560">Oxidoreductase</keyword>
<dbReference type="STRING" id="3847.K7L778"/>
<dbReference type="Gene3D" id="2.60.120.330">
    <property type="entry name" value="B-lactam Antibiotic, Isopenicillin N Synthase, Chain"/>
    <property type="match status" value="1"/>
</dbReference>
<dbReference type="GeneID" id="100809768"/>
<dbReference type="ExpressionAtlas" id="K7L778">
    <property type="expression patterns" value="baseline"/>
</dbReference>
<feature type="compositionally biased region" description="Polar residues" evidence="7">
    <location>
        <begin position="10"/>
        <end position="20"/>
    </location>
</feature>
<dbReference type="PROSITE" id="PS51471">
    <property type="entry name" value="FE2OG_OXY"/>
    <property type="match status" value="1"/>
</dbReference>
<dbReference type="Proteomes" id="UP000008827">
    <property type="component" value="Chromosome 8"/>
</dbReference>
<comment type="cofactor">
    <cofactor evidence="1">
        <name>Fe cation</name>
        <dbReference type="ChEBI" id="CHEBI:24875"/>
    </cofactor>
</comment>
<evidence type="ECO:0000256" key="4">
    <source>
        <dbReference type="ARBA" id="ARBA00023002"/>
    </source>
</evidence>
<evidence type="ECO:0000259" key="8">
    <source>
        <dbReference type="PROSITE" id="PS51471"/>
    </source>
</evidence>
<evidence type="ECO:0000256" key="6">
    <source>
        <dbReference type="RuleBase" id="RU003682"/>
    </source>
</evidence>
<reference evidence="9" key="3">
    <citation type="submission" date="2018-07" db="EMBL/GenBank/DDBJ databases">
        <title>WGS assembly of Glycine max.</title>
        <authorList>
            <person name="Schmutz J."/>
            <person name="Cannon S."/>
            <person name="Schlueter J."/>
            <person name="Ma J."/>
            <person name="Mitros T."/>
            <person name="Nelson W."/>
            <person name="Hyten D."/>
            <person name="Song Q."/>
            <person name="Thelen J."/>
            <person name="Cheng J."/>
            <person name="Xu D."/>
            <person name="Hellsten U."/>
            <person name="May G."/>
            <person name="Yu Y."/>
            <person name="Sakurai T."/>
            <person name="Umezawa T."/>
            <person name="Bhattacharyya M."/>
            <person name="Sandhu D."/>
            <person name="Valliyodan B."/>
            <person name="Lindquist E."/>
            <person name="Peto M."/>
            <person name="Grant D."/>
            <person name="Shu S."/>
            <person name="Goodstein D."/>
            <person name="Barry K."/>
            <person name="Futrell-Griggs M."/>
            <person name="Abernathy B."/>
            <person name="Du J."/>
            <person name="Tian Z."/>
            <person name="Zhu L."/>
            <person name="Gill N."/>
            <person name="Joshi T."/>
            <person name="Libault M."/>
            <person name="Sethuraman A."/>
            <person name="Zhang X."/>
            <person name="Shinozaki K."/>
            <person name="Nguyen H."/>
            <person name="Wing R."/>
            <person name="Cregan P."/>
            <person name="Specht J."/>
            <person name="Grimwood J."/>
            <person name="Rokhsar D."/>
            <person name="Stacey G."/>
            <person name="Shoemaker R."/>
            <person name="Jackson S."/>
        </authorList>
    </citation>
    <scope>NUCLEOTIDE SEQUENCE</scope>
    <source>
        <tissue evidence="9">Callus</tissue>
    </source>
</reference>
<dbReference type="KEGG" id="gmx:100809768"/>
<dbReference type="FunFam" id="2.60.120.330:FF:000005">
    <property type="entry name" value="1-aminocyclopropane-1-carboxylate oxidase homolog 1"/>
    <property type="match status" value="1"/>
</dbReference>
<dbReference type="RefSeq" id="XP_014634523.1">
    <property type="nucleotide sequence ID" value="XM_014779037.3"/>
</dbReference>
<reference evidence="10" key="2">
    <citation type="submission" date="2018-02" db="UniProtKB">
        <authorList>
            <consortium name="EnsemblPlants"/>
        </authorList>
    </citation>
    <scope>IDENTIFICATION</scope>
    <source>
        <strain evidence="10">Williams 82</strain>
    </source>
</reference>
<evidence type="ECO:0000256" key="3">
    <source>
        <dbReference type="ARBA" id="ARBA00022723"/>
    </source>
</evidence>
<reference evidence="9 10" key="1">
    <citation type="journal article" date="2010" name="Nature">
        <title>Genome sequence of the palaeopolyploid soybean.</title>
        <authorList>
            <person name="Schmutz J."/>
            <person name="Cannon S.B."/>
            <person name="Schlueter J."/>
            <person name="Ma J."/>
            <person name="Mitros T."/>
            <person name="Nelson W."/>
            <person name="Hyten D.L."/>
            <person name="Song Q."/>
            <person name="Thelen J.J."/>
            <person name="Cheng J."/>
            <person name="Xu D."/>
            <person name="Hellsten U."/>
            <person name="May G.D."/>
            <person name="Yu Y."/>
            <person name="Sakurai T."/>
            <person name="Umezawa T."/>
            <person name="Bhattacharyya M.K."/>
            <person name="Sandhu D."/>
            <person name="Valliyodan B."/>
            <person name="Lindquist E."/>
            <person name="Peto M."/>
            <person name="Grant D."/>
            <person name="Shu S."/>
            <person name="Goodstein D."/>
            <person name="Barry K."/>
            <person name="Futrell-Griggs M."/>
            <person name="Abernathy B."/>
            <person name="Du J."/>
            <person name="Tian Z."/>
            <person name="Zhu L."/>
            <person name="Gill N."/>
            <person name="Joshi T."/>
            <person name="Libault M."/>
            <person name="Sethuraman A."/>
            <person name="Zhang X.-C."/>
            <person name="Shinozaki K."/>
            <person name="Nguyen H.T."/>
            <person name="Wing R.A."/>
            <person name="Cregan P."/>
            <person name="Specht J."/>
            <person name="Grimwood J."/>
            <person name="Rokhsar D."/>
            <person name="Stacey G."/>
            <person name="Shoemaker R.C."/>
            <person name="Jackson S.A."/>
        </authorList>
    </citation>
    <scope>NUCLEOTIDE SEQUENCE [LARGE SCALE GENOMIC DNA]</scope>
    <source>
        <strain evidence="10">cv. Williams 82</strain>
        <tissue evidence="9">Callus</tissue>
    </source>
</reference>
<dbReference type="SUPFAM" id="SSF51197">
    <property type="entry name" value="Clavaminate synthase-like"/>
    <property type="match status" value="1"/>
</dbReference>
<dbReference type="HOGENOM" id="CLU_010119_0_0_1"/>
<dbReference type="Gramene" id="KRH43756">
    <property type="protein sequence ID" value="KRH43756"/>
    <property type="gene ID" value="GLYMA_08G169900"/>
</dbReference>
<name>K7L778_SOYBN</name>
<dbReference type="InterPro" id="IPR005123">
    <property type="entry name" value="Oxoglu/Fe-dep_dioxygenase_dom"/>
</dbReference>
<dbReference type="GO" id="GO:0046872">
    <property type="term" value="F:metal ion binding"/>
    <property type="evidence" value="ECO:0007669"/>
    <property type="project" value="UniProtKB-KW"/>
</dbReference>
<dbReference type="EMBL" id="CM000841">
    <property type="protein sequence ID" value="KRH43756.1"/>
    <property type="molecule type" value="Genomic_DNA"/>
</dbReference>
<dbReference type="EnsemblPlants" id="KRH43756">
    <property type="protein sequence ID" value="KRH43756"/>
    <property type="gene ID" value="GLYMA_08G169900"/>
</dbReference>
<dbReference type="InterPro" id="IPR026992">
    <property type="entry name" value="DIOX_N"/>
</dbReference>
<evidence type="ECO:0000256" key="7">
    <source>
        <dbReference type="SAM" id="MobiDB-lite"/>
    </source>
</evidence>
<organism evidence="9">
    <name type="scientific">Glycine max</name>
    <name type="common">Soybean</name>
    <name type="synonym">Glycine hispida</name>
    <dbReference type="NCBI Taxonomy" id="3847"/>
    <lineage>
        <taxon>Eukaryota</taxon>
        <taxon>Viridiplantae</taxon>
        <taxon>Streptophyta</taxon>
        <taxon>Embryophyta</taxon>
        <taxon>Tracheophyta</taxon>
        <taxon>Spermatophyta</taxon>
        <taxon>Magnoliopsida</taxon>
        <taxon>eudicotyledons</taxon>
        <taxon>Gunneridae</taxon>
        <taxon>Pentapetalae</taxon>
        <taxon>rosids</taxon>
        <taxon>fabids</taxon>
        <taxon>Fabales</taxon>
        <taxon>Fabaceae</taxon>
        <taxon>Papilionoideae</taxon>
        <taxon>50 kb inversion clade</taxon>
        <taxon>NPAAA clade</taxon>
        <taxon>indigoferoid/millettioid clade</taxon>
        <taxon>Phaseoleae</taxon>
        <taxon>Glycine</taxon>
        <taxon>Glycine subgen. Soja</taxon>
    </lineage>
</organism>
<dbReference type="PANTHER" id="PTHR10209">
    <property type="entry name" value="OXIDOREDUCTASE, 2OG-FE II OXYGENASE FAMILY PROTEIN"/>
    <property type="match status" value="1"/>
</dbReference>
<evidence type="ECO:0000313" key="11">
    <source>
        <dbReference type="Proteomes" id="UP000008827"/>
    </source>
</evidence>
<proteinExistence type="inferred from homology"/>
<dbReference type="GO" id="GO:0051213">
    <property type="term" value="F:dioxygenase activity"/>
    <property type="evidence" value="ECO:0007669"/>
    <property type="project" value="UniProtKB-ARBA"/>
</dbReference>